<reference evidence="1 2" key="1">
    <citation type="submission" date="2018-06" db="EMBL/GenBank/DDBJ databases">
        <title>Complete Genome Sequence of Desulfobacter hydrogenophilus (DSM3380).</title>
        <authorList>
            <person name="Marietou A."/>
            <person name="Schreiber L."/>
            <person name="Marshall I."/>
            <person name="Jorgensen B."/>
        </authorList>
    </citation>
    <scope>NUCLEOTIDE SEQUENCE [LARGE SCALE GENOMIC DNA]</scope>
    <source>
        <strain evidence="1 2">DSM 3380</strain>
    </source>
</reference>
<gene>
    <name evidence="1" type="ORF">DO021_15500</name>
</gene>
<dbReference type="InterPro" id="IPR011047">
    <property type="entry name" value="Quinoprotein_ADH-like_sf"/>
</dbReference>
<accession>A0A328FCF4</accession>
<dbReference type="AlphaFoldDB" id="A0A328FCF4"/>
<dbReference type="EMBL" id="QLNI01000032">
    <property type="protein sequence ID" value="RAM01092.1"/>
    <property type="molecule type" value="Genomic_DNA"/>
</dbReference>
<dbReference type="SUPFAM" id="SSF50998">
    <property type="entry name" value="Quinoprotein alcohol dehydrogenase-like"/>
    <property type="match status" value="1"/>
</dbReference>
<organism evidence="1 2">
    <name type="scientific">Desulfobacter hydrogenophilus</name>
    <dbReference type="NCBI Taxonomy" id="2291"/>
    <lineage>
        <taxon>Bacteria</taxon>
        <taxon>Pseudomonadati</taxon>
        <taxon>Thermodesulfobacteriota</taxon>
        <taxon>Desulfobacteria</taxon>
        <taxon>Desulfobacterales</taxon>
        <taxon>Desulfobacteraceae</taxon>
        <taxon>Desulfobacter</taxon>
    </lineage>
</organism>
<proteinExistence type="predicted"/>
<protein>
    <recommendedName>
        <fullName evidence="3">Pyrrolo-quinoline quinone</fullName>
    </recommendedName>
</protein>
<evidence type="ECO:0000313" key="1">
    <source>
        <dbReference type="EMBL" id="RAM01092.1"/>
    </source>
</evidence>
<evidence type="ECO:0008006" key="3">
    <source>
        <dbReference type="Google" id="ProtNLM"/>
    </source>
</evidence>
<dbReference type="Gene3D" id="2.130.10.10">
    <property type="entry name" value="YVTN repeat-like/Quinoprotein amine dehydrogenase"/>
    <property type="match status" value="1"/>
</dbReference>
<comment type="caution">
    <text evidence="1">The sequence shown here is derived from an EMBL/GenBank/DDBJ whole genome shotgun (WGS) entry which is preliminary data.</text>
</comment>
<sequence>MVQNTQLAQSYWPRSGYDQRNRSHVPFPGAEYGKIIRRVSLPSSQDGRKVTLRGGCVMTDTMILRVEYDNSLSAISIDGKILWSVRLRDAENKRPQHCSLPVALEDGACLVALSDSICVYDANGHRVFQEQIFLPDDSGCAPNITKAGQILYSSINGEIWCVDSMGVREVGCFGYDVLPPAIYPDNSLAIAGYYGDGFCRVSLDGQMVWKTEFKEADMLPTINQDNIAAVGSKNDKKSAFFSPNGTLLGTYARASVFAEYSPDSWIARSDKWVAKLTVDGSECWTHSLRDDTNLGHCQPIVDSEGRIYLLDDGKLLCLTGEGEIVFSTDVHGSSWGGLSCVSPGKMAYVGAGMLQIIE</sequence>
<evidence type="ECO:0000313" key="2">
    <source>
        <dbReference type="Proteomes" id="UP000248798"/>
    </source>
</evidence>
<name>A0A328FCF4_9BACT</name>
<dbReference type="Proteomes" id="UP000248798">
    <property type="component" value="Unassembled WGS sequence"/>
</dbReference>
<dbReference type="InterPro" id="IPR015943">
    <property type="entry name" value="WD40/YVTN_repeat-like_dom_sf"/>
</dbReference>